<dbReference type="InterPro" id="IPR002104">
    <property type="entry name" value="Integrase_catalytic"/>
</dbReference>
<keyword evidence="4" id="KW-0233">DNA recombination</keyword>
<dbReference type="SUPFAM" id="SSF56349">
    <property type="entry name" value="DNA breaking-rejoining enzymes"/>
    <property type="match status" value="1"/>
</dbReference>
<evidence type="ECO:0000256" key="2">
    <source>
        <dbReference type="ARBA" id="ARBA00022908"/>
    </source>
</evidence>
<evidence type="ECO:0000256" key="1">
    <source>
        <dbReference type="ARBA" id="ARBA00008857"/>
    </source>
</evidence>
<dbReference type="InterPro" id="IPR053876">
    <property type="entry name" value="Phage_int_M"/>
</dbReference>
<keyword evidence="7" id="KW-1185">Reference proteome</keyword>
<evidence type="ECO:0000256" key="4">
    <source>
        <dbReference type="ARBA" id="ARBA00023172"/>
    </source>
</evidence>
<dbReference type="EMBL" id="JAMZOO010000006">
    <property type="protein sequence ID" value="MEB6858371.1"/>
    <property type="molecule type" value="Genomic_DNA"/>
</dbReference>
<dbReference type="Pfam" id="PF00589">
    <property type="entry name" value="Phage_integrase"/>
    <property type="match status" value="1"/>
</dbReference>
<accession>A0ABU6EIP8</accession>
<evidence type="ECO:0000313" key="6">
    <source>
        <dbReference type="EMBL" id="MEB6858371.1"/>
    </source>
</evidence>
<dbReference type="InterPro" id="IPR050808">
    <property type="entry name" value="Phage_Integrase"/>
</dbReference>
<organism evidence="6 7">
    <name type="scientific">Proteus cibi</name>
    <dbReference type="NCBI Taxonomy" id="2050966"/>
    <lineage>
        <taxon>Bacteria</taxon>
        <taxon>Pseudomonadati</taxon>
        <taxon>Pseudomonadota</taxon>
        <taxon>Gammaproteobacteria</taxon>
        <taxon>Enterobacterales</taxon>
        <taxon>Morganellaceae</taxon>
        <taxon>Proteus</taxon>
    </lineage>
</organism>
<dbReference type="InterPro" id="IPR025166">
    <property type="entry name" value="Integrase_DNA_bind_dom"/>
</dbReference>
<gene>
    <name evidence="6" type="ORF">NA736_15230</name>
</gene>
<evidence type="ECO:0000313" key="7">
    <source>
        <dbReference type="Proteomes" id="UP001332939"/>
    </source>
</evidence>
<dbReference type="Gene3D" id="3.30.160.390">
    <property type="entry name" value="Integrase, DNA-binding domain"/>
    <property type="match status" value="1"/>
</dbReference>
<dbReference type="Proteomes" id="UP001332939">
    <property type="component" value="Unassembled WGS sequence"/>
</dbReference>
<evidence type="ECO:0000259" key="5">
    <source>
        <dbReference type="PROSITE" id="PS51898"/>
    </source>
</evidence>
<dbReference type="PANTHER" id="PTHR30629">
    <property type="entry name" value="PROPHAGE INTEGRASE"/>
    <property type="match status" value="1"/>
</dbReference>
<dbReference type="Gene3D" id="1.10.443.10">
    <property type="entry name" value="Intergrase catalytic core"/>
    <property type="match status" value="1"/>
</dbReference>
<feature type="domain" description="Tyr recombinase" evidence="5">
    <location>
        <begin position="200"/>
        <end position="392"/>
    </location>
</feature>
<dbReference type="InterPro" id="IPR010998">
    <property type="entry name" value="Integrase_recombinase_N"/>
</dbReference>
<dbReference type="InterPro" id="IPR011010">
    <property type="entry name" value="DNA_brk_join_enz"/>
</dbReference>
<protein>
    <submittedName>
        <fullName evidence="6">Tyrosine-type recombinase/integrase</fullName>
    </submittedName>
</protein>
<dbReference type="PROSITE" id="PS51898">
    <property type="entry name" value="TYR_RECOMBINASE"/>
    <property type="match status" value="1"/>
</dbReference>
<evidence type="ECO:0000256" key="3">
    <source>
        <dbReference type="ARBA" id="ARBA00023125"/>
    </source>
</evidence>
<name>A0ABU6EIP8_9GAMM</name>
<dbReference type="Pfam" id="PF13356">
    <property type="entry name" value="Arm-DNA-bind_3"/>
    <property type="match status" value="1"/>
</dbReference>
<dbReference type="InterPro" id="IPR013762">
    <property type="entry name" value="Integrase-like_cat_sf"/>
</dbReference>
<dbReference type="Gene3D" id="1.10.150.130">
    <property type="match status" value="1"/>
</dbReference>
<keyword evidence="2" id="KW-0229">DNA integration</keyword>
<sequence length="422" mass="48492">MALTDIKVRSAKPQEKEYTLVDGDGMFLLIHPNGSKYWRFRFRFAGKQHLMAFGIYPEISLADARQKREGTRKLIAAGIEPRENKRAIKEEQLKESITFESVARDWHASNKKWSESHSARVLKSLEDNLFAAIGHYNIAELKTRDLLVPIKAVEMSGRLEVASRLQQRTTAIMRFAVQSGLIDYNPAQEMAGAVATSNRQHRPALELSRTPELLHRIDQYSGRPLTRLAVQLTLLVFIRSSELRFARWSEVNFKTAMWTIPAERESIEGVKHSHRGSKMKTPHLVPLSRQAIKILKQVKLISVDHDLIFIGDHNPRKPMSENTVNKSLRVMGYDTQVDICGHGFRTMACSSLIESGLWSRDAVERQMSHQERNSVRAAYIHKAEHLDERRLMLQWWADFLDANREQAISPFDYAKVNNPFKI</sequence>
<dbReference type="PANTHER" id="PTHR30629:SF9">
    <property type="entry name" value="PROTEIN INTB-RELATED"/>
    <property type="match status" value="1"/>
</dbReference>
<reference evidence="6 7" key="1">
    <citation type="submission" date="2022-05" db="EMBL/GenBank/DDBJ databases">
        <title>Whole genome sequences of Escherichia coli of fish isolates collected from Assam, India.</title>
        <authorList>
            <person name="Sudha S."/>
            <person name="Muneeb K.H."/>
            <person name="Rakshit O."/>
            <person name="Mendem S.K."/>
            <person name="Raisen C."/>
            <person name="Holmes M.A."/>
            <person name="Shome B.R."/>
            <person name="Sivaraman G.K."/>
        </authorList>
    </citation>
    <scope>NUCLEOTIDE SEQUENCE [LARGE SCALE GENOMIC DNA]</scope>
    <source>
        <strain evidence="6 7">278</strain>
    </source>
</reference>
<dbReference type="CDD" id="cd00801">
    <property type="entry name" value="INT_P4_C"/>
    <property type="match status" value="1"/>
</dbReference>
<proteinExistence type="inferred from homology"/>
<keyword evidence="3" id="KW-0238">DNA-binding</keyword>
<dbReference type="RefSeq" id="WP_325935463.1">
    <property type="nucleotide sequence ID" value="NZ_JAMZOO010000006.1"/>
</dbReference>
<comment type="caution">
    <text evidence="6">The sequence shown here is derived from an EMBL/GenBank/DDBJ whole genome shotgun (WGS) entry which is preliminary data.</text>
</comment>
<comment type="similarity">
    <text evidence="1">Belongs to the 'phage' integrase family.</text>
</comment>
<dbReference type="Pfam" id="PF22022">
    <property type="entry name" value="Phage_int_M"/>
    <property type="match status" value="1"/>
</dbReference>
<dbReference type="InterPro" id="IPR038488">
    <property type="entry name" value="Integrase_DNA-bd_sf"/>
</dbReference>